<protein>
    <submittedName>
        <fullName evidence="1">Uncharacterized protein</fullName>
    </submittedName>
</protein>
<accession>A0AAV1R2K2</accession>
<name>A0AAV1R2K2_9ROSI</name>
<organism evidence="1 2">
    <name type="scientific">Dovyalis caffra</name>
    <dbReference type="NCBI Taxonomy" id="77055"/>
    <lineage>
        <taxon>Eukaryota</taxon>
        <taxon>Viridiplantae</taxon>
        <taxon>Streptophyta</taxon>
        <taxon>Embryophyta</taxon>
        <taxon>Tracheophyta</taxon>
        <taxon>Spermatophyta</taxon>
        <taxon>Magnoliopsida</taxon>
        <taxon>eudicotyledons</taxon>
        <taxon>Gunneridae</taxon>
        <taxon>Pentapetalae</taxon>
        <taxon>rosids</taxon>
        <taxon>fabids</taxon>
        <taxon>Malpighiales</taxon>
        <taxon>Salicaceae</taxon>
        <taxon>Flacourtieae</taxon>
        <taxon>Dovyalis</taxon>
    </lineage>
</organism>
<keyword evidence="2" id="KW-1185">Reference proteome</keyword>
<dbReference type="EMBL" id="CAWUPB010000851">
    <property type="protein sequence ID" value="CAK7327157.1"/>
    <property type="molecule type" value="Genomic_DNA"/>
</dbReference>
<comment type="caution">
    <text evidence="1">The sequence shown here is derived from an EMBL/GenBank/DDBJ whole genome shotgun (WGS) entry which is preliminary data.</text>
</comment>
<evidence type="ECO:0000313" key="1">
    <source>
        <dbReference type="EMBL" id="CAK7327157.1"/>
    </source>
</evidence>
<sequence>QMHESRAIITAFCLVDFNYQQAGPFNIPTKLTHWTKELTRHHAQRHILGFAYQKVALPSVKLLFYVKGMVGLAYLDLTNKDFSCAHRRSNLIGFGLGKATNK</sequence>
<proteinExistence type="predicted"/>
<gene>
    <name evidence="1" type="ORF">DCAF_LOCUS4864</name>
</gene>
<evidence type="ECO:0000313" key="2">
    <source>
        <dbReference type="Proteomes" id="UP001314170"/>
    </source>
</evidence>
<dbReference type="Proteomes" id="UP001314170">
    <property type="component" value="Unassembled WGS sequence"/>
</dbReference>
<reference evidence="1 2" key="1">
    <citation type="submission" date="2024-01" db="EMBL/GenBank/DDBJ databases">
        <authorList>
            <person name="Waweru B."/>
        </authorList>
    </citation>
    <scope>NUCLEOTIDE SEQUENCE [LARGE SCALE GENOMIC DNA]</scope>
</reference>
<dbReference type="AlphaFoldDB" id="A0AAV1R2K2"/>
<feature type="non-terminal residue" evidence="1">
    <location>
        <position position="1"/>
    </location>
</feature>